<keyword evidence="5" id="KW-0560">Oxidoreductase</keyword>
<protein>
    <recommendedName>
        <fullName evidence="10">Cytochrome P450</fullName>
    </recommendedName>
</protein>
<dbReference type="InterPro" id="IPR001128">
    <property type="entry name" value="Cyt_P450"/>
</dbReference>
<keyword evidence="7" id="KW-0812">Transmembrane</keyword>
<comment type="cofactor">
    <cofactor evidence="1">
        <name>heme</name>
        <dbReference type="ChEBI" id="CHEBI:30413"/>
    </cofactor>
</comment>
<dbReference type="CDD" id="cd11064">
    <property type="entry name" value="CYP86A"/>
    <property type="match status" value="1"/>
</dbReference>
<dbReference type="EMBL" id="JAYDYQ010002534">
    <property type="protein sequence ID" value="KAK4482690.1"/>
    <property type="molecule type" value="Genomic_DNA"/>
</dbReference>
<evidence type="ECO:0000256" key="3">
    <source>
        <dbReference type="ARBA" id="ARBA00010617"/>
    </source>
</evidence>
<comment type="subcellular location">
    <subcellularLocation>
        <location evidence="2">Membrane</location>
        <topology evidence="2">Single-pass membrane protein</topology>
    </subcellularLocation>
</comment>
<keyword evidence="7" id="KW-1133">Transmembrane helix</keyword>
<dbReference type="PRINTS" id="PR00385">
    <property type="entry name" value="P450"/>
</dbReference>
<dbReference type="PRINTS" id="PR00463">
    <property type="entry name" value="EP450I"/>
</dbReference>
<evidence type="ECO:0008006" key="10">
    <source>
        <dbReference type="Google" id="ProtNLM"/>
    </source>
</evidence>
<sequence length="538" mass="61012">MDFENSLFQLSLNFFFFTFSVISILVFIPRLKLKPRCSCEICQTFLTSRWSLEFNNLCDWYTHLLATSPTGTIHVHVLGNVITANPDNVEYMLKTRFENYPKGKQFSAILGDFLGQGIFNVDGDSWKFQRKMASLELGSVSVRSYAFDIVSSEINSRLIPLLSSFARIKESVRQPIVIKPVGVGKEACCGPIVQSHTHTSTTFDCDLTHSATIIDLQEIFSRFSIDSICRFSFGLDLGCLESSLPNSDFALAFDLASKLSAGRAMTASPLIWKLKRFFNLGSEKELKKAINSVHELAEGVIRHKRDMGISSHEDLLSRFMRTIDDDKFLRDIVISFILAGRDTVSSSLTSLFLLLSKNPNVIESIREESSRVMGLETEKLTSFDQLREMHYLHAAVHECMRLFPPVQFDSKFCETNDVLPDGTFVAKGTRVTYHPYAMGRMEKIWGRDYLEFKPERWLESGVFKQGNPFKYPVFQAGPRVCLGKEMAIVEIKIVALSLIRQFEFQLAMPDNAPKFMPGLTAAFRGGLPVTVRERKYRS</sequence>
<evidence type="ECO:0000256" key="4">
    <source>
        <dbReference type="ARBA" id="ARBA00022723"/>
    </source>
</evidence>
<keyword evidence="6" id="KW-0408">Iron</keyword>
<dbReference type="SUPFAM" id="SSF48264">
    <property type="entry name" value="Cytochrome P450"/>
    <property type="match status" value="1"/>
</dbReference>
<feature type="transmembrane region" description="Helical" evidence="7">
    <location>
        <begin position="6"/>
        <end position="28"/>
    </location>
</feature>
<evidence type="ECO:0000256" key="2">
    <source>
        <dbReference type="ARBA" id="ARBA00004167"/>
    </source>
</evidence>
<evidence type="ECO:0000256" key="1">
    <source>
        <dbReference type="ARBA" id="ARBA00001971"/>
    </source>
</evidence>
<evidence type="ECO:0000313" key="8">
    <source>
        <dbReference type="EMBL" id="KAK4482690.1"/>
    </source>
</evidence>
<dbReference type="InterPro" id="IPR002401">
    <property type="entry name" value="Cyt_P450_E_grp-I"/>
</dbReference>
<keyword evidence="4" id="KW-0479">Metal-binding</keyword>
<evidence type="ECO:0000256" key="7">
    <source>
        <dbReference type="SAM" id="Phobius"/>
    </source>
</evidence>
<dbReference type="Proteomes" id="UP001291926">
    <property type="component" value="Unassembled WGS sequence"/>
</dbReference>
<proteinExistence type="inferred from homology"/>
<dbReference type="PANTHER" id="PTHR24296">
    <property type="entry name" value="CYTOCHROME P450"/>
    <property type="match status" value="1"/>
</dbReference>
<accession>A0ABR0D0D8</accession>
<keyword evidence="7" id="KW-0472">Membrane</keyword>
<comment type="caution">
    <text evidence="8">The sequence shown here is derived from an EMBL/GenBank/DDBJ whole genome shotgun (WGS) entry which is preliminary data.</text>
</comment>
<reference evidence="8 9" key="1">
    <citation type="journal article" date="2023" name="bioRxiv">
        <title>Genome report: Whole genome sequence and annotation of Penstemon davidsonii.</title>
        <authorList>
            <person name="Ostevik K.L."/>
            <person name="Alabady M."/>
            <person name="Zhang M."/>
            <person name="Rausher M.D."/>
        </authorList>
    </citation>
    <scope>NUCLEOTIDE SEQUENCE [LARGE SCALE GENOMIC DNA]</scope>
    <source>
        <strain evidence="8">DNT005</strain>
        <tissue evidence="8">Whole leaf</tissue>
    </source>
</reference>
<dbReference type="Pfam" id="PF00067">
    <property type="entry name" value="p450"/>
    <property type="match status" value="1"/>
</dbReference>
<evidence type="ECO:0000256" key="5">
    <source>
        <dbReference type="ARBA" id="ARBA00023002"/>
    </source>
</evidence>
<evidence type="ECO:0000313" key="9">
    <source>
        <dbReference type="Proteomes" id="UP001291926"/>
    </source>
</evidence>
<keyword evidence="9" id="KW-1185">Reference proteome</keyword>
<comment type="similarity">
    <text evidence="3">Belongs to the cytochrome P450 family.</text>
</comment>
<organism evidence="8 9">
    <name type="scientific">Penstemon davidsonii</name>
    <dbReference type="NCBI Taxonomy" id="160366"/>
    <lineage>
        <taxon>Eukaryota</taxon>
        <taxon>Viridiplantae</taxon>
        <taxon>Streptophyta</taxon>
        <taxon>Embryophyta</taxon>
        <taxon>Tracheophyta</taxon>
        <taxon>Spermatophyta</taxon>
        <taxon>Magnoliopsida</taxon>
        <taxon>eudicotyledons</taxon>
        <taxon>Gunneridae</taxon>
        <taxon>Pentapetalae</taxon>
        <taxon>asterids</taxon>
        <taxon>lamiids</taxon>
        <taxon>Lamiales</taxon>
        <taxon>Plantaginaceae</taxon>
        <taxon>Cheloneae</taxon>
        <taxon>Penstemon</taxon>
    </lineage>
</organism>
<dbReference type="Gene3D" id="1.10.630.10">
    <property type="entry name" value="Cytochrome P450"/>
    <property type="match status" value="1"/>
</dbReference>
<gene>
    <name evidence="8" type="ORF">RD792_009857</name>
</gene>
<evidence type="ECO:0000256" key="6">
    <source>
        <dbReference type="ARBA" id="ARBA00023004"/>
    </source>
</evidence>
<dbReference type="InterPro" id="IPR036396">
    <property type="entry name" value="Cyt_P450_sf"/>
</dbReference>
<name>A0ABR0D0D8_9LAMI</name>